<name>A0A0E9QH57_ANGAN</name>
<proteinExistence type="predicted"/>
<reference evidence="1" key="2">
    <citation type="journal article" date="2015" name="Fish Shellfish Immunol.">
        <title>Early steps in the European eel (Anguilla anguilla)-Vibrio vulnificus interaction in the gills: Role of the RtxA13 toxin.</title>
        <authorList>
            <person name="Callol A."/>
            <person name="Pajuelo D."/>
            <person name="Ebbesson L."/>
            <person name="Teles M."/>
            <person name="MacKenzie S."/>
            <person name="Amaro C."/>
        </authorList>
    </citation>
    <scope>NUCLEOTIDE SEQUENCE</scope>
</reference>
<protein>
    <submittedName>
        <fullName evidence="1">Uncharacterized protein</fullName>
    </submittedName>
</protein>
<sequence length="33" mass="3794">MTINVNLLKEECSRSLLLSLWQRVGAEPPRLLL</sequence>
<reference evidence="1" key="1">
    <citation type="submission" date="2014-11" db="EMBL/GenBank/DDBJ databases">
        <authorList>
            <person name="Amaro Gonzalez C."/>
        </authorList>
    </citation>
    <scope>NUCLEOTIDE SEQUENCE</scope>
</reference>
<organism evidence="1">
    <name type="scientific">Anguilla anguilla</name>
    <name type="common">European freshwater eel</name>
    <name type="synonym">Muraena anguilla</name>
    <dbReference type="NCBI Taxonomy" id="7936"/>
    <lineage>
        <taxon>Eukaryota</taxon>
        <taxon>Metazoa</taxon>
        <taxon>Chordata</taxon>
        <taxon>Craniata</taxon>
        <taxon>Vertebrata</taxon>
        <taxon>Euteleostomi</taxon>
        <taxon>Actinopterygii</taxon>
        <taxon>Neopterygii</taxon>
        <taxon>Teleostei</taxon>
        <taxon>Anguilliformes</taxon>
        <taxon>Anguillidae</taxon>
        <taxon>Anguilla</taxon>
    </lineage>
</organism>
<accession>A0A0E9QH57</accession>
<dbReference type="AlphaFoldDB" id="A0A0E9QH57"/>
<dbReference type="EMBL" id="GBXM01093134">
    <property type="protein sequence ID" value="JAH15443.1"/>
    <property type="molecule type" value="Transcribed_RNA"/>
</dbReference>
<evidence type="ECO:0000313" key="1">
    <source>
        <dbReference type="EMBL" id="JAH15443.1"/>
    </source>
</evidence>